<organism evidence="1">
    <name type="scientific">marine sediment metagenome</name>
    <dbReference type="NCBI Taxonomy" id="412755"/>
    <lineage>
        <taxon>unclassified sequences</taxon>
        <taxon>metagenomes</taxon>
        <taxon>ecological metagenomes</taxon>
    </lineage>
</organism>
<protein>
    <recommendedName>
        <fullName evidence="2">DUF2399 domain-containing protein</fullName>
    </recommendedName>
</protein>
<accession>A0A0F9MHW4</accession>
<evidence type="ECO:0008006" key="2">
    <source>
        <dbReference type="Google" id="ProtNLM"/>
    </source>
</evidence>
<sequence length="295" mass="34303">MKIAYEQRNFKAETPQIINRADVLLHEYAQKGYEVTLRQLYYRLVARGWLDNHMREYKRLGSIMSNARMAGLIDWNHLVDRTRNIDVPATWSTPESLLQVCANSYAVDRWATQPNRVEVWVEKDALINVIEKGAEPWQCPTFSCRGYTSQSSMWQAGERLYGYAENEQTPIIIHLGDHDPSGIDMTRDICDRLETFMGGLDVNRIALNMDQIQRLGKKLPPYPAKMTDSRARGYVLEFGYDSWELDALEPDHLTRLIREAIENYVDMDKWDEAMEREQEGIDYLQALANKEEGED</sequence>
<gene>
    <name evidence="1" type="ORF">LCGC14_1457750</name>
</gene>
<dbReference type="EMBL" id="LAZR01010114">
    <property type="protein sequence ID" value="KKM68747.1"/>
    <property type="molecule type" value="Genomic_DNA"/>
</dbReference>
<dbReference type="AlphaFoldDB" id="A0A0F9MHW4"/>
<reference evidence="1" key="1">
    <citation type="journal article" date="2015" name="Nature">
        <title>Complex archaea that bridge the gap between prokaryotes and eukaryotes.</title>
        <authorList>
            <person name="Spang A."/>
            <person name="Saw J.H."/>
            <person name="Jorgensen S.L."/>
            <person name="Zaremba-Niedzwiedzka K."/>
            <person name="Martijn J."/>
            <person name="Lind A.E."/>
            <person name="van Eijk R."/>
            <person name="Schleper C."/>
            <person name="Guy L."/>
            <person name="Ettema T.J."/>
        </authorList>
    </citation>
    <scope>NUCLEOTIDE SEQUENCE</scope>
</reference>
<evidence type="ECO:0000313" key="1">
    <source>
        <dbReference type="EMBL" id="KKM68747.1"/>
    </source>
</evidence>
<proteinExistence type="predicted"/>
<name>A0A0F9MHW4_9ZZZZ</name>
<comment type="caution">
    <text evidence="1">The sequence shown here is derived from an EMBL/GenBank/DDBJ whole genome shotgun (WGS) entry which is preliminary data.</text>
</comment>